<evidence type="ECO:0000313" key="2">
    <source>
        <dbReference type="EMBL" id="RXF54437.1"/>
    </source>
</evidence>
<protein>
    <submittedName>
        <fullName evidence="2">Uncharacterized protein</fullName>
    </submittedName>
</protein>
<proteinExistence type="predicted"/>
<dbReference type="RefSeq" id="WP_128734204.1">
    <property type="nucleotide sequence ID" value="NZ_JBETVU010000007.1"/>
</dbReference>
<dbReference type="AlphaFoldDB" id="A0A4Q0LMR1"/>
<name>A0A4Q0LMR1_9LACO</name>
<dbReference type="EMBL" id="SCLX01000118">
    <property type="protein sequence ID" value="RXF54437.1"/>
    <property type="molecule type" value="Genomic_DNA"/>
</dbReference>
<evidence type="ECO:0000313" key="1">
    <source>
        <dbReference type="EMBL" id="MES5148452.1"/>
    </source>
</evidence>
<organism evidence="2 3">
    <name type="scientific">Lactobacillus crispatus</name>
    <dbReference type="NCBI Taxonomy" id="47770"/>
    <lineage>
        <taxon>Bacteria</taxon>
        <taxon>Bacillati</taxon>
        <taxon>Bacillota</taxon>
        <taxon>Bacilli</taxon>
        <taxon>Lactobacillales</taxon>
        <taxon>Lactobacillaceae</taxon>
        <taxon>Lactobacillus</taxon>
    </lineage>
</organism>
<evidence type="ECO:0000313" key="3">
    <source>
        <dbReference type="Proteomes" id="UP000289808"/>
    </source>
</evidence>
<dbReference type="Proteomes" id="UP001434419">
    <property type="component" value="Unassembled WGS sequence"/>
</dbReference>
<dbReference type="EMBL" id="JBETVU010000007">
    <property type="protein sequence ID" value="MES5148452.1"/>
    <property type="molecule type" value="Genomic_DNA"/>
</dbReference>
<dbReference type="Proteomes" id="UP000289808">
    <property type="component" value="Unassembled WGS sequence"/>
</dbReference>
<reference evidence="2 3" key="1">
    <citation type="submission" date="2019-01" db="EMBL/GenBank/DDBJ databases">
        <title>The genome sequence of Lactobacillus crispatus L49.</title>
        <authorList>
            <person name="Zhong J."/>
            <person name="Zhang J."/>
        </authorList>
    </citation>
    <scope>NUCLEOTIDE SEQUENCE [LARGE SCALE GENOMIC DNA]</scope>
    <source>
        <strain evidence="2 3">L49</strain>
    </source>
</reference>
<sequence>MHIIQLTRVNYERTKREIRFSISYGEQEVATDWIETPLKDETFIDELVKTVPQVLDNLPIIETTSQHSSSTLMCSSYLLKNGKLIKTYMPMSITGREFLKLYESKNRIQISDGEHVYNMKAADVVAILEV</sequence>
<evidence type="ECO:0000313" key="4">
    <source>
        <dbReference type="Proteomes" id="UP001434419"/>
    </source>
</evidence>
<reference evidence="1" key="2">
    <citation type="submission" date="2024-06" db="EMBL/GenBank/DDBJ databases">
        <title>Vaginal Lactobacillus fatty acid response mechanisms reveal a metabolite-targeted strategy for bacterial vaginosis treatment.</title>
        <authorList>
            <person name="Zhu M."/>
            <person name="Blainey P.C."/>
            <person name="Bloom S.M."/>
            <person name="Kwon D.S."/>
        </authorList>
    </citation>
    <scope>NUCLEOTIDE SEQUENCE</scope>
    <source>
        <strain evidence="1">194_F1_1</strain>
    </source>
</reference>
<accession>A0A4Q0LMR1</accession>
<gene>
    <name evidence="1" type="ORF">ABVC42_00560</name>
    <name evidence="2" type="ORF">ERD32_11695</name>
</gene>
<keyword evidence="4" id="KW-1185">Reference proteome</keyword>
<comment type="caution">
    <text evidence="2">The sequence shown here is derived from an EMBL/GenBank/DDBJ whole genome shotgun (WGS) entry which is preliminary data.</text>
</comment>